<dbReference type="Proteomes" id="UP000483802">
    <property type="component" value="Unassembled WGS sequence"/>
</dbReference>
<accession>A0A6L6WVH1</accession>
<keyword evidence="2" id="KW-1185">Reference proteome</keyword>
<comment type="caution">
    <text evidence="1">The sequence shown here is derived from an EMBL/GenBank/DDBJ whole genome shotgun (WGS) entry which is preliminary data.</text>
</comment>
<dbReference type="RefSeq" id="WP_157165287.1">
    <property type="nucleotide sequence ID" value="NZ_WPNZ01000005.1"/>
</dbReference>
<evidence type="ECO:0000313" key="1">
    <source>
        <dbReference type="EMBL" id="MVO85184.1"/>
    </source>
</evidence>
<organism evidence="1 2">
    <name type="scientific">Streptomyces typhae</name>
    <dbReference type="NCBI Taxonomy" id="2681492"/>
    <lineage>
        <taxon>Bacteria</taxon>
        <taxon>Bacillati</taxon>
        <taxon>Actinomycetota</taxon>
        <taxon>Actinomycetes</taxon>
        <taxon>Kitasatosporales</taxon>
        <taxon>Streptomycetaceae</taxon>
        <taxon>Streptomyces</taxon>
    </lineage>
</organism>
<protein>
    <submittedName>
        <fullName evidence="1">Uncharacterized protein</fullName>
    </submittedName>
</protein>
<dbReference type="EMBL" id="WPNZ01000005">
    <property type="protein sequence ID" value="MVO85184.1"/>
    <property type="molecule type" value="Genomic_DNA"/>
</dbReference>
<proteinExistence type="predicted"/>
<gene>
    <name evidence="1" type="ORF">GPA10_10575</name>
</gene>
<dbReference type="AlphaFoldDB" id="A0A6L6WVH1"/>
<name>A0A6L6WVH1_9ACTN</name>
<sequence length="188" mass="19680">MRAVLAVRLDAAEVERRAGGGGAPLLDVGALEALLQLPAGLPVPATSLTARERARLRGCPDSALERSDGYLTRRLVRPLEVDVALARTARPVRGALLRAGRFGAYATSAVWLEGAADGAELLVMEAGVYGLGVVCSLPDEAPELLVAPRPSSRFGHTSAGWLFAEQVYAQLLGASRDLLPTRRASAGS</sequence>
<reference evidence="1 2" key="1">
    <citation type="submission" date="2019-11" db="EMBL/GenBank/DDBJ databases">
        <title>Streptomyces typhae sp. nov., a novel endophytic actinomycete isolated from the root of cattail pollen (Typha angustifolia L.).</title>
        <authorList>
            <person name="Peng C."/>
        </authorList>
    </citation>
    <scope>NUCLEOTIDE SEQUENCE [LARGE SCALE GENOMIC DNA]</scope>
    <source>
        <strain evidence="2">p1417</strain>
    </source>
</reference>
<evidence type="ECO:0000313" key="2">
    <source>
        <dbReference type="Proteomes" id="UP000483802"/>
    </source>
</evidence>